<keyword evidence="1" id="KW-0862">Zinc</keyword>
<gene>
    <name evidence="3" type="ORF">VFH_I340960</name>
</gene>
<dbReference type="EMBL" id="OX451736">
    <property type="protein sequence ID" value="CAI8588300.1"/>
    <property type="molecule type" value="Genomic_DNA"/>
</dbReference>
<feature type="domain" description="C2H2-type" evidence="2">
    <location>
        <begin position="40"/>
        <end position="69"/>
    </location>
</feature>
<evidence type="ECO:0000313" key="4">
    <source>
        <dbReference type="Proteomes" id="UP001157006"/>
    </source>
</evidence>
<dbReference type="InterPro" id="IPR036236">
    <property type="entry name" value="Znf_C2H2_sf"/>
</dbReference>
<evidence type="ECO:0000256" key="1">
    <source>
        <dbReference type="PROSITE-ProRule" id="PRU00042"/>
    </source>
</evidence>
<dbReference type="GO" id="GO:0008270">
    <property type="term" value="F:zinc ion binding"/>
    <property type="evidence" value="ECO:0007669"/>
    <property type="project" value="UniProtKB-KW"/>
</dbReference>
<dbReference type="Proteomes" id="UP001157006">
    <property type="component" value="Chromosome 1L"/>
</dbReference>
<dbReference type="PANTHER" id="PTHR47251:SF1">
    <property type="entry name" value="FINGER DOMAIN PROTEIN, PUTATIVE (AFU_ORTHOLOGUE AFUA_3G04180)-RELATED"/>
    <property type="match status" value="1"/>
</dbReference>
<keyword evidence="1" id="KW-0863">Zinc-finger</keyword>
<dbReference type="InterPro" id="IPR013087">
    <property type="entry name" value="Znf_C2H2_type"/>
</dbReference>
<evidence type="ECO:0000259" key="2">
    <source>
        <dbReference type="PROSITE" id="PS50157"/>
    </source>
</evidence>
<name>A0AAV0YVG0_VICFA</name>
<keyword evidence="4" id="KW-1185">Reference proteome</keyword>
<dbReference type="PROSITE" id="PS00028">
    <property type="entry name" value="ZINC_FINGER_C2H2_1"/>
    <property type="match status" value="1"/>
</dbReference>
<sequence>MSFYYLVTSSACFRKIMKIQVLAEHEKKIQTEVKEIWKVFYCELCNKQYKLVMEFEAHLSSYDHNNRKEMHESGSTPVSISSESRTVIALIDQEQRNTLKFRFSSKGFASKLMMICSNSSLNRFNPANPVLA</sequence>
<dbReference type="PROSITE" id="PS50157">
    <property type="entry name" value="ZINC_FINGER_C2H2_2"/>
    <property type="match status" value="1"/>
</dbReference>
<keyword evidence="1" id="KW-0479">Metal-binding</keyword>
<accession>A0AAV0YVG0</accession>
<reference evidence="3 4" key="1">
    <citation type="submission" date="2023-01" db="EMBL/GenBank/DDBJ databases">
        <authorList>
            <person name="Kreplak J."/>
        </authorList>
    </citation>
    <scope>NUCLEOTIDE SEQUENCE [LARGE SCALE GENOMIC DNA]</scope>
</reference>
<protein>
    <recommendedName>
        <fullName evidence="2">C2H2-type domain-containing protein</fullName>
    </recommendedName>
</protein>
<proteinExistence type="predicted"/>
<dbReference type="PANTHER" id="PTHR47251">
    <property type="entry name" value="FINGER DOMAIN PROTEIN, PUTATIVE (AFU_ORTHOLOGUE AFUA_3G04180)-RELATED"/>
    <property type="match status" value="1"/>
</dbReference>
<dbReference type="SUPFAM" id="SSF57667">
    <property type="entry name" value="beta-beta-alpha zinc fingers"/>
    <property type="match status" value="1"/>
</dbReference>
<evidence type="ECO:0000313" key="3">
    <source>
        <dbReference type="EMBL" id="CAI8588300.1"/>
    </source>
</evidence>
<organism evidence="3 4">
    <name type="scientific">Vicia faba</name>
    <name type="common">Broad bean</name>
    <name type="synonym">Faba vulgaris</name>
    <dbReference type="NCBI Taxonomy" id="3906"/>
    <lineage>
        <taxon>Eukaryota</taxon>
        <taxon>Viridiplantae</taxon>
        <taxon>Streptophyta</taxon>
        <taxon>Embryophyta</taxon>
        <taxon>Tracheophyta</taxon>
        <taxon>Spermatophyta</taxon>
        <taxon>Magnoliopsida</taxon>
        <taxon>eudicotyledons</taxon>
        <taxon>Gunneridae</taxon>
        <taxon>Pentapetalae</taxon>
        <taxon>rosids</taxon>
        <taxon>fabids</taxon>
        <taxon>Fabales</taxon>
        <taxon>Fabaceae</taxon>
        <taxon>Papilionoideae</taxon>
        <taxon>50 kb inversion clade</taxon>
        <taxon>NPAAA clade</taxon>
        <taxon>Hologalegina</taxon>
        <taxon>IRL clade</taxon>
        <taxon>Fabeae</taxon>
        <taxon>Vicia</taxon>
    </lineage>
</organism>
<dbReference type="AlphaFoldDB" id="A0AAV0YVG0"/>